<dbReference type="Pfam" id="PF00681">
    <property type="entry name" value="Plectin"/>
    <property type="match status" value="2"/>
</dbReference>
<dbReference type="InterPro" id="IPR018159">
    <property type="entry name" value="Spectrin/alpha-actinin"/>
</dbReference>
<dbReference type="Pfam" id="PF17902">
    <property type="entry name" value="SH3_10"/>
    <property type="match status" value="1"/>
</dbReference>
<keyword evidence="1" id="KW-0597">Phosphoprotein</keyword>
<proteinExistence type="predicted"/>
<dbReference type="SUPFAM" id="SSF75399">
    <property type="entry name" value="Plakin repeat"/>
    <property type="match status" value="5"/>
</dbReference>
<dbReference type="InterPro" id="IPR001101">
    <property type="entry name" value="Plectin_repeat"/>
</dbReference>
<organism evidence="5 6">
    <name type="scientific">Mya arenaria</name>
    <name type="common">Soft-shell clam</name>
    <dbReference type="NCBI Taxonomy" id="6604"/>
    <lineage>
        <taxon>Eukaryota</taxon>
        <taxon>Metazoa</taxon>
        <taxon>Spiralia</taxon>
        <taxon>Lophotrochozoa</taxon>
        <taxon>Mollusca</taxon>
        <taxon>Bivalvia</taxon>
        <taxon>Autobranchia</taxon>
        <taxon>Heteroconchia</taxon>
        <taxon>Euheterodonta</taxon>
        <taxon>Imparidentia</taxon>
        <taxon>Neoheterodontei</taxon>
        <taxon>Myida</taxon>
        <taxon>Myoidea</taxon>
        <taxon>Myidae</taxon>
        <taxon>Mya</taxon>
    </lineage>
</organism>
<gene>
    <name evidence="5" type="ORF">MAR_035261</name>
</gene>
<evidence type="ECO:0000256" key="2">
    <source>
        <dbReference type="ARBA" id="ARBA00022737"/>
    </source>
</evidence>
<dbReference type="InterPro" id="IPR041615">
    <property type="entry name" value="Desmoplakin_SH3"/>
</dbReference>
<reference evidence="5" key="1">
    <citation type="submission" date="2022-11" db="EMBL/GenBank/DDBJ databases">
        <title>Centuries of genome instability and evolution in soft-shell clam transmissible cancer (bioRxiv).</title>
        <authorList>
            <person name="Hart S.F.M."/>
            <person name="Yonemitsu M.A."/>
            <person name="Giersch R.M."/>
            <person name="Beal B.F."/>
            <person name="Arriagada G."/>
            <person name="Davis B.W."/>
            <person name="Ostrander E.A."/>
            <person name="Goff S.P."/>
            <person name="Metzger M.J."/>
        </authorList>
    </citation>
    <scope>NUCLEOTIDE SEQUENCE</scope>
    <source>
        <strain evidence="5">MELC-2E11</strain>
        <tissue evidence="5">Siphon/mantle</tissue>
    </source>
</reference>
<feature type="non-terminal residue" evidence="5">
    <location>
        <position position="2547"/>
    </location>
</feature>
<evidence type="ECO:0000256" key="1">
    <source>
        <dbReference type="ARBA" id="ARBA00022553"/>
    </source>
</evidence>
<keyword evidence="6" id="KW-1185">Reference proteome</keyword>
<keyword evidence="3" id="KW-0175">Coiled coil</keyword>
<feature type="coiled-coil region" evidence="3">
    <location>
        <begin position="1999"/>
        <end position="2026"/>
    </location>
</feature>
<evidence type="ECO:0000259" key="4">
    <source>
        <dbReference type="Pfam" id="PF17902"/>
    </source>
</evidence>
<feature type="coiled-coil region" evidence="3">
    <location>
        <begin position="1379"/>
        <end position="1486"/>
    </location>
</feature>
<dbReference type="EMBL" id="CP111018">
    <property type="protein sequence ID" value="WAR10185.1"/>
    <property type="molecule type" value="Genomic_DNA"/>
</dbReference>
<dbReference type="Gene3D" id="1.20.58.60">
    <property type="match status" value="11"/>
</dbReference>
<sequence>MGSKRDQMTLEQCFEAIKQKQTAIQDVPFPDNQQGIQQQLDALQEITKDLKPLKRKVDEFRKSKDCVYTLRRSWGWLGTVARCMETHLQNAADYHQFFHESQYLCEDMQLYLAWLDSENMRERVETLEPSTIIKHIRDVTNRLLDYQSRVERLSDRSQDVYPIHLRKEVEEFGIKGRALVDYQQAEVHLREGEECVILNNLDSEVWQIRCKVGTETDVPGIVMIIPPPDKQAYNEAQRAKDQLQVNWETTIRRLRTQLAQYLTASAEDTTVKELYSVSTNQKAELMRLMNEAVQVLRPSPNQDDVDYRDLVAQATSFRKILSQVKPSSRDNQNGTTLTWQANGKALVIYKEFLTYAKTYRQTLATTREKAGVLISEKTGPTYCSKAYFEISELYIHERRPGKAPIPPPRRRQKLRRVASALSGDAAAIAGVIQETESFIITDVLDPKSKKQLSVFQALSNGILDQINGTYRNPATGEVMSIPEAIQKGFILADFRENLANGDVDAHNGGFAPMKNKMKTVKYPVEGVIDPKTGEWVGVKEAITAGIIDPRTGLYTNPLTGEQMSILEAVQNGYLVADPALLDEITEENGMYTCVDFSDVSHEVLSVLDPSTGEELSLKRAIQDGVIDPANSLYRNPHTGETMSVADAIKKGLIKVRPVDSSTPSENILTFKQLHIKKQRFIPGMGDIFEGDDIDGLHRDPNKKLADALRSKHDMSVPLAKTAGKREVSLEEAVSQGLIDFVKNEFCPPGGSPMSIEEAVEKGLISPQAAKQILDVYSENSIGQLIKDGKFDPDTGLVTDPNTGHTISLQGAIAQRIIDPNSVFLYDNQAGKVVSLASAIESGLLDPKTGKFVDPNTGEQLSLSEAVARGLVQTDINPDKIVDNRALVSKLAAKTDLSVKCVQGPNGELISLEDALKAGIIDLKNGKHVNPATGEIMSLADAIKSGKIDPRLVVPLLEALDEMSINDAAENGVLDLKTGMVIDPLTGDNMSVTEAVANGVFDPNSVMLVDNKTGNIVSLGALIESGQFDPRSGRYIDPDTKEKITLAEAIKRGHIDPEINPDQFADTSATLRDLIDGNKVNPRTTNFVTPNGQSMSLRDALANGFLTMTSKVKVDPSTGEVTLASEEEEVVQSLLEIRDQSDWLQEIERRLAQQGAPSERMEKLEKQREDCHDLKQSMDEKADEITDSIKEAATLVGANKVDSKDEGAQQLQKLKSSTSDLRVRLDSTSAETTKRCKRLDDMCDDLEDFYSQLQDLDQWLDTAIERSEDLKTAHDGVDVQYSNFKEFIEELQGKEEELAKVIKMADNFKDQAQEFEKEAETFRKRLQFMPPIQEEGDSQVIDEEIESLESKFKDISRDCAKHLDKLTGLAKHKKTFDDVLEKLGNIYPNIEQKLGNIEEENFGKDAEEDKQNYAQLKDLKADLIGQERKLKDFTNAADKLVAGLMEMGEKEKADEIKKKVEEIREKHDALSEEIADKEQNLDKAVSQQQSVVNRVEGLKNWATEAENMLDDRPLISLDKDKLNQQLQDQRVMNAEIETNKGLVERLSQEAANTSSAQDATEALADLSEFMSDLEKKAEMRTFELEEVMSSINDIDALMGNKALKAKVDTLYSEKREHEFDMENLRNTSRKLMDDDNVCDQFVMKEGLSEVESKWHELTELLVQQVSLEALTEVDGMLRYLDKAENDINTAEPISIEPETLGVQLKENLSFNADLNDKRNAVKDIINKCNKMLHRLQQLEAALPLATSFSESQAEVSGWLDEMEAELKTQGSPGDSLEQVKKQHESLKTTQQIIDDRKPFIDDLNATGLELMELCGDSDASEIQNKLVNVNDRFVKLKSQARNKLRDMTDVRQNMTQEVSDGLDYLLEDLSGLNRLIVNADPISANPDKLKDDLEENRIIMEELERSKPHIHRAIEGAKKVVAQGSEDEIEADDIKQKISELNGLANDIADGAAGRETALQEALDVADRFHDLCGEVMTSLRDLKDNMISQEPPGVDPQTVKEQQKELKELRKELGKSRLSLDECRQKGEQLGGLVGDPGLIEIRKQLEDIHNLADDVHDIAKEREEDLRVALGHADRFQQLQEAIDEWLPSSQHKLANMKAVSPDVDTLGQQIEELKSFKASIHPHVTEIQQLNQELSALKDMSHVAAETLQRPVDAINTKWAEIIQAISEREANLQEMQCQVGDIERAMVEVTSSLENAMTELNLMDIITGDTKCLEKHLKKLNLLQSDVKGKERASRKLNKALEDVLSKGEGDSPHMREVQEEMNEMLRRVQADSRDKEAKLQEKLRQVKKYIGDVDDMIQWLNDLRTELKSNTPFGALPDTAKVQFDKFRERHQQLQHREEPVKTLLEKGQEFLEVCPPEDVLQVSDRMRKLKDLWSDTRDRAQKRKDRMDEHLLNIDEFHGILKNFTDWLNNAEIKMRGFKYPSKLVPKILKQMEDHSSLKTELDSQIEKMHSLDRTGTYLKHFGRKQDTIYIKNLLVGIKLRWKKLHRRTDERGRLFKHAFKEDKRFYDAWKALCDWLDESAPKLTRFMSPGYASKQDVDELK</sequence>
<protein>
    <submittedName>
        <fullName evidence="5">DYST-like protein</fullName>
    </submittedName>
</protein>
<keyword evidence="2" id="KW-0677">Repeat</keyword>
<feature type="coiled-coil region" evidence="3">
    <location>
        <begin position="1290"/>
        <end position="1324"/>
    </location>
</feature>
<feature type="coiled-coil region" evidence="3">
    <location>
        <begin position="2216"/>
        <end position="2289"/>
    </location>
</feature>
<evidence type="ECO:0000256" key="3">
    <source>
        <dbReference type="SAM" id="Coils"/>
    </source>
</evidence>
<accession>A0ABY7EJY1</accession>
<dbReference type="SUPFAM" id="SSF46966">
    <property type="entry name" value="Spectrin repeat"/>
    <property type="match status" value="10"/>
</dbReference>
<name>A0ABY7EJY1_MYAAR</name>
<dbReference type="CDD" id="cd00176">
    <property type="entry name" value="SPEC"/>
    <property type="match status" value="7"/>
</dbReference>
<dbReference type="SMART" id="SM00150">
    <property type="entry name" value="SPEC"/>
    <property type="match status" value="11"/>
</dbReference>
<dbReference type="InterPro" id="IPR002017">
    <property type="entry name" value="Spectrin_repeat"/>
</dbReference>
<dbReference type="InterPro" id="IPR043197">
    <property type="entry name" value="Plakin"/>
</dbReference>
<dbReference type="PANTHER" id="PTHR23169">
    <property type="entry name" value="ENVOPLAKIN"/>
    <property type="match status" value="1"/>
</dbReference>
<dbReference type="Gene3D" id="2.30.30.40">
    <property type="entry name" value="SH3 Domains"/>
    <property type="match status" value="1"/>
</dbReference>
<evidence type="ECO:0000313" key="6">
    <source>
        <dbReference type="Proteomes" id="UP001164746"/>
    </source>
</evidence>
<feature type="coiled-coil region" evidence="3">
    <location>
        <begin position="1818"/>
        <end position="1856"/>
    </location>
</feature>
<evidence type="ECO:0000313" key="5">
    <source>
        <dbReference type="EMBL" id="WAR10185.1"/>
    </source>
</evidence>
<dbReference type="SMART" id="SM00250">
    <property type="entry name" value="PLEC"/>
    <property type="match status" value="9"/>
</dbReference>
<dbReference type="Gene3D" id="3.90.1290.10">
    <property type="entry name" value="Plakin repeat"/>
    <property type="match status" value="3"/>
</dbReference>
<dbReference type="Pfam" id="PF00435">
    <property type="entry name" value="Spectrin"/>
    <property type="match status" value="6"/>
</dbReference>
<feature type="coiled-coil region" evidence="3">
    <location>
        <begin position="1518"/>
        <end position="1575"/>
    </location>
</feature>
<dbReference type="Proteomes" id="UP001164746">
    <property type="component" value="Chromosome 7"/>
</dbReference>
<dbReference type="InterPro" id="IPR035915">
    <property type="entry name" value="Plakin_repeat_sf"/>
</dbReference>
<feature type="domain" description="Desmoplakin SH3" evidence="4">
    <location>
        <begin position="162"/>
        <end position="226"/>
    </location>
</feature>